<organism evidence="5 6">
    <name type="scientific">Bacteroides nordii</name>
    <dbReference type="NCBI Taxonomy" id="291645"/>
    <lineage>
        <taxon>Bacteria</taxon>
        <taxon>Pseudomonadati</taxon>
        <taxon>Bacteroidota</taxon>
        <taxon>Bacteroidia</taxon>
        <taxon>Bacteroidales</taxon>
        <taxon>Bacteroidaceae</taxon>
        <taxon>Bacteroides</taxon>
    </lineage>
</organism>
<dbReference type="Proteomes" id="UP000284379">
    <property type="component" value="Unassembled WGS sequence"/>
</dbReference>
<dbReference type="Pfam" id="PF18962">
    <property type="entry name" value="Por_Secre_tail"/>
    <property type="match status" value="1"/>
</dbReference>
<protein>
    <submittedName>
        <fullName evidence="5">T9SS C-terminal target domain-containing protein</fullName>
    </submittedName>
</protein>
<dbReference type="SMART" id="SM00560">
    <property type="entry name" value="LamGL"/>
    <property type="match status" value="1"/>
</dbReference>
<dbReference type="InterPro" id="IPR013320">
    <property type="entry name" value="ConA-like_dom_sf"/>
</dbReference>
<sequence length="1263" mass="140556">MKFRNLFASIGLLASIGTMAQSIPTHDMYVDFGITDKNKMIEALDKWTPGSSFSDDPAYMDDNFFISRVPLKERFWNNETKANKDLTDVNNKNLCWWAPIGEMTKKWGPLPRYNFEADNFNMWQYINIHGNWSNSWFRVPGAFNDVAHKNGVKTGCLYFIDWAASVTESSEAGKFLGQLCAKDGSGNFKYARKLIQFLKYYGIDGIGINPEGYWSSTLNENFSSFLAECHKVAKEENWPFHVDWYAFVSNSGGLSDNGCSLGIGENDKWFQKNGEPVTDVFFLNYNWGESQLIKSAEAAKSLGRSTFDVYAGFDQQGRGYGLKWSALMRQPVSVVVWGAHDRSQLYASSTEGGTSDLAIQKEYQTKQELLFTGGTRNVLNTPPVTDAQVTANLSQLKNWHGYSKAVIEESALTETPFFTRFNLGNGMFFKKDGVTTFDHKWYNIGIQDMLPTWRWWIDNGDGQTVPADAIQCDFTFDDAWFAGSCLKIHGATAHSDIRLFRTKFNVVSGEDKFSLTFKVNSGTDPKMKLMVSKEGHANTFAYYTIPAEGIAQGEWTTITVNASELGLQANDVIGCIGLSVAGTDNNYETLLGELSFVPSDFNKTPVRPTIAATKVMKRVYNRADFKITFNSAFTGDRKPEYEGCPIYNEEVNTSYFEIYVKQKDVTPFVVTTTTSWAAYVVDAPLKNTTDPTFQIGVRAIGLDGKKASPIVWSDALESDLAVIETINIDKDIIKPGEEFTIGFEDPNHAVSKFQIYNSLTGEEVRGNEAASLSFTTSLPEEGTYDVKVTSEGKENMTRGLLLVSKEETGRLPEVTNILADNTEPKADAPVKLTAEINEGVTYNGADCNVSQALYMKEPYQLTVNSGVLSNYQTTSFGLWFKVEKFEHASLGTLLMTKVNRNYAGTWTEKVWGEMWTAIRPLDYSKYANAENELSVSVDAPPAGTPNYEHNAEVDGITTGYSLTPGVWYHVCVVKNGKNVKMYLNGKKVLDVTSRGSGPKDWKGANFYVGGNMTNLASFTGWVDEVQIWDKALTDAEVQQSMKGYRIAPTGLQGYFTFEETQTDDDGNTYFPNKGKNSTLVKGAYMTISSTANDKTTDTPQNQLSTALGVPSITGVRKVTFESAKWILEGASFTQDSNTSATASYTKEGKYPVSLTLTNSWGTTTKTINDYIVVKGGVGIENQIVEDLSIYPNPFMEYANILFSQEGKYDVRVCDTQGKLITAKQYHADNNEVCQLSFDAPKGVYYVIISRDGKCVRSFKVIKE</sequence>
<dbReference type="InterPro" id="IPR035986">
    <property type="entry name" value="PKD_dom_sf"/>
</dbReference>
<feature type="domain" description="PKD" evidence="4">
    <location>
        <begin position="1124"/>
        <end position="1173"/>
    </location>
</feature>
<dbReference type="PANTHER" id="PTHR13246:SF1">
    <property type="entry name" value="CYTOSOLIC ENDO-BETA-N-ACETYLGLUCOSAMINIDASE"/>
    <property type="match status" value="1"/>
</dbReference>
<gene>
    <name evidence="5" type="ORF">DW888_04900</name>
</gene>
<dbReference type="SUPFAM" id="SSF49299">
    <property type="entry name" value="PKD domain"/>
    <property type="match status" value="1"/>
</dbReference>
<comment type="caution">
    <text evidence="5">The sequence shown here is derived from an EMBL/GenBank/DDBJ whole genome shotgun (WGS) entry which is preliminary data.</text>
</comment>
<name>A0A413VUH3_9BACE</name>
<dbReference type="GO" id="GO:0033925">
    <property type="term" value="F:mannosyl-glycoprotein endo-beta-N-acetylglucosaminidase activity"/>
    <property type="evidence" value="ECO:0007669"/>
    <property type="project" value="InterPro"/>
</dbReference>
<dbReference type="SUPFAM" id="SSF49899">
    <property type="entry name" value="Concanavalin A-like lectins/glucanases"/>
    <property type="match status" value="1"/>
</dbReference>
<dbReference type="Gene3D" id="2.60.120.200">
    <property type="match status" value="1"/>
</dbReference>
<dbReference type="Gene3D" id="3.20.20.80">
    <property type="entry name" value="Glycosidases"/>
    <property type="match status" value="1"/>
</dbReference>
<keyword evidence="2" id="KW-1015">Disulfide bond</keyword>
<dbReference type="InterPro" id="IPR005201">
    <property type="entry name" value="TIM_ENGase"/>
</dbReference>
<dbReference type="Pfam" id="PF13385">
    <property type="entry name" value="Laminin_G_3"/>
    <property type="match status" value="1"/>
</dbReference>
<evidence type="ECO:0000256" key="1">
    <source>
        <dbReference type="ARBA" id="ARBA00022729"/>
    </source>
</evidence>
<accession>A0A413VUH3</accession>
<reference evidence="5 6" key="1">
    <citation type="submission" date="2018-08" db="EMBL/GenBank/DDBJ databases">
        <title>A genome reference for cultivated species of the human gut microbiota.</title>
        <authorList>
            <person name="Zou Y."/>
            <person name="Xue W."/>
            <person name="Luo G."/>
        </authorList>
    </citation>
    <scope>NUCLEOTIDE SEQUENCE [LARGE SCALE GENOMIC DNA]</scope>
    <source>
        <strain evidence="5 6">AM40-30BH</strain>
    </source>
</reference>
<feature type="signal peptide" evidence="3">
    <location>
        <begin position="1"/>
        <end position="20"/>
    </location>
</feature>
<dbReference type="CDD" id="cd00110">
    <property type="entry name" value="LamG"/>
    <property type="match status" value="1"/>
</dbReference>
<evidence type="ECO:0000256" key="3">
    <source>
        <dbReference type="SAM" id="SignalP"/>
    </source>
</evidence>
<dbReference type="NCBIfam" id="TIGR04183">
    <property type="entry name" value="Por_Secre_tail"/>
    <property type="match status" value="1"/>
</dbReference>
<feature type="chain" id="PRO_5019343580" evidence="3">
    <location>
        <begin position="21"/>
        <end position="1263"/>
    </location>
</feature>
<proteinExistence type="predicted"/>
<dbReference type="AlphaFoldDB" id="A0A413VUH3"/>
<dbReference type="InterPro" id="IPR006558">
    <property type="entry name" value="LamG-like"/>
</dbReference>
<dbReference type="GO" id="GO:0005829">
    <property type="term" value="C:cytosol"/>
    <property type="evidence" value="ECO:0007669"/>
    <property type="project" value="UniProtKB-SubCell"/>
</dbReference>
<dbReference type="InterPro" id="IPR032979">
    <property type="entry name" value="ENGase"/>
</dbReference>
<dbReference type="InterPro" id="IPR026444">
    <property type="entry name" value="Secre_tail"/>
</dbReference>
<dbReference type="PANTHER" id="PTHR13246">
    <property type="entry name" value="ENDO BETA N-ACETYLGLUCOSAMINIDASE"/>
    <property type="match status" value="1"/>
</dbReference>
<evidence type="ECO:0000313" key="6">
    <source>
        <dbReference type="Proteomes" id="UP000284379"/>
    </source>
</evidence>
<dbReference type="Gene3D" id="2.60.120.260">
    <property type="entry name" value="Galactose-binding domain-like"/>
    <property type="match status" value="1"/>
</dbReference>
<dbReference type="InterPro" id="IPR001791">
    <property type="entry name" value="Laminin_G"/>
</dbReference>
<evidence type="ECO:0000259" key="4">
    <source>
        <dbReference type="PROSITE" id="PS50093"/>
    </source>
</evidence>
<evidence type="ECO:0000256" key="2">
    <source>
        <dbReference type="ARBA" id="ARBA00023157"/>
    </source>
</evidence>
<dbReference type="EMBL" id="QSGO01000003">
    <property type="protein sequence ID" value="RHB37178.1"/>
    <property type="molecule type" value="Genomic_DNA"/>
</dbReference>
<dbReference type="Pfam" id="PF03644">
    <property type="entry name" value="Glyco_hydro_85"/>
    <property type="match status" value="1"/>
</dbReference>
<dbReference type="GO" id="GO:0005975">
    <property type="term" value="P:carbohydrate metabolic process"/>
    <property type="evidence" value="ECO:0007669"/>
    <property type="project" value="UniProtKB-ARBA"/>
</dbReference>
<evidence type="ECO:0000313" key="5">
    <source>
        <dbReference type="EMBL" id="RHB37178.1"/>
    </source>
</evidence>
<dbReference type="PROSITE" id="PS50093">
    <property type="entry name" value="PKD"/>
    <property type="match status" value="1"/>
</dbReference>
<keyword evidence="1 3" id="KW-0732">Signal</keyword>
<dbReference type="InterPro" id="IPR000601">
    <property type="entry name" value="PKD_dom"/>
</dbReference>